<organism evidence="5 6">
    <name type="scientific">Cryptococcus floricola</name>
    <dbReference type="NCBI Taxonomy" id="2591691"/>
    <lineage>
        <taxon>Eukaryota</taxon>
        <taxon>Fungi</taxon>
        <taxon>Dikarya</taxon>
        <taxon>Basidiomycota</taxon>
        <taxon>Agaricomycotina</taxon>
        <taxon>Tremellomycetes</taxon>
        <taxon>Tremellales</taxon>
        <taxon>Cryptococcaceae</taxon>
        <taxon>Cryptococcus</taxon>
    </lineage>
</organism>
<evidence type="ECO:0000313" key="5">
    <source>
        <dbReference type="EMBL" id="TYJ58964.1"/>
    </source>
</evidence>
<dbReference type="PANTHER" id="PTHR43544:SF7">
    <property type="entry name" value="NADB-LER2"/>
    <property type="match status" value="1"/>
</dbReference>
<name>A0A5D3B809_9TREE</name>
<keyword evidence="3" id="KW-0560">Oxidoreductase</keyword>
<evidence type="ECO:0000313" key="6">
    <source>
        <dbReference type="Proteomes" id="UP000322245"/>
    </source>
</evidence>
<dbReference type="SMART" id="SM00822">
    <property type="entry name" value="PKS_KR"/>
    <property type="match status" value="1"/>
</dbReference>
<accession>A0A5D3B809</accession>
<dbReference type="PRINTS" id="PR00081">
    <property type="entry name" value="GDHRDH"/>
</dbReference>
<evidence type="ECO:0000256" key="1">
    <source>
        <dbReference type="ARBA" id="ARBA00006484"/>
    </source>
</evidence>
<dbReference type="InterPro" id="IPR002347">
    <property type="entry name" value="SDR_fam"/>
</dbReference>
<reference evidence="5 6" key="1">
    <citation type="submission" date="2017-05" db="EMBL/GenBank/DDBJ databases">
        <title>The Genome Sequence of Tsuchiyaea wingfieldii DSM 27421.</title>
        <authorList>
            <person name="Cuomo C."/>
            <person name="Passer A."/>
            <person name="Billmyre B."/>
            <person name="Heitman J."/>
        </authorList>
    </citation>
    <scope>NUCLEOTIDE SEQUENCE [LARGE SCALE GENOMIC DNA]</scope>
    <source>
        <strain evidence="5 6">DSM 27421</strain>
    </source>
</reference>
<dbReference type="Pfam" id="PF00106">
    <property type="entry name" value="adh_short"/>
    <property type="match status" value="1"/>
</dbReference>
<dbReference type="PANTHER" id="PTHR43544">
    <property type="entry name" value="SHORT-CHAIN DEHYDROGENASE/REDUCTASE"/>
    <property type="match status" value="1"/>
</dbReference>
<keyword evidence="6" id="KW-1185">Reference proteome</keyword>
<evidence type="ECO:0000259" key="4">
    <source>
        <dbReference type="SMART" id="SM00822"/>
    </source>
</evidence>
<evidence type="ECO:0000256" key="2">
    <source>
        <dbReference type="ARBA" id="ARBA00022857"/>
    </source>
</evidence>
<dbReference type="AlphaFoldDB" id="A0A5D3B809"/>
<dbReference type="EMBL" id="NIDF01000002">
    <property type="protein sequence ID" value="TYJ58964.1"/>
    <property type="molecule type" value="Genomic_DNA"/>
</dbReference>
<dbReference type="SUPFAM" id="SSF51735">
    <property type="entry name" value="NAD(P)-binding Rossmann-fold domains"/>
    <property type="match status" value="1"/>
</dbReference>
<dbReference type="GO" id="GO:0005737">
    <property type="term" value="C:cytoplasm"/>
    <property type="evidence" value="ECO:0007669"/>
    <property type="project" value="TreeGrafter"/>
</dbReference>
<dbReference type="GO" id="GO:0016491">
    <property type="term" value="F:oxidoreductase activity"/>
    <property type="evidence" value="ECO:0007669"/>
    <property type="project" value="UniProtKB-KW"/>
</dbReference>
<comment type="caution">
    <text evidence="5">The sequence shown here is derived from an EMBL/GenBank/DDBJ whole genome shotgun (WGS) entry which is preliminary data.</text>
</comment>
<protein>
    <recommendedName>
        <fullName evidence="4">Ketoreductase domain-containing protein</fullName>
    </recommendedName>
</protein>
<evidence type="ECO:0000256" key="3">
    <source>
        <dbReference type="ARBA" id="ARBA00023002"/>
    </source>
</evidence>
<dbReference type="InterPro" id="IPR057326">
    <property type="entry name" value="KR_dom"/>
</dbReference>
<comment type="similarity">
    <text evidence="1">Belongs to the short-chain dehydrogenases/reductases (SDR) family.</text>
</comment>
<sequence>MSTSEQKTVLITGANRGVGLAVAKGFLENKWRVVAGVRDVTKMPQLDGDLVVVKIDSASTTDALEAVEELKNKHNITQLDIVLANAGVASTSGPLYQTDLEKFDYGHAVNVRGPLALYQAVRPLLKDGATFVVVSSVAGCITGDCIPAVGAYGSTKVALNFLMRHINQEEPKLKVFAIHPGWLDTDMGNAGAKAMGVDAPSEKLSVAAPAIVQLLLKATKEETSGLMWKFDGTKLPF</sequence>
<feature type="domain" description="Ketoreductase" evidence="4">
    <location>
        <begin position="7"/>
        <end position="185"/>
    </location>
</feature>
<dbReference type="Gene3D" id="3.40.50.720">
    <property type="entry name" value="NAD(P)-binding Rossmann-like Domain"/>
    <property type="match status" value="1"/>
</dbReference>
<gene>
    <name evidence="5" type="ORF">B9479_000403</name>
</gene>
<proteinExistence type="inferred from homology"/>
<keyword evidence="2" id="KW-0521">NADP</keyword>
<dbReference type="InterPro" id="IPR051468">
    <property type="entry name" value="Fungal_SecMetab_SDRs"/>
</dbReference>
<dbReference type="InterPro" id="IPR036291">
    <property type="entry name" value="NAD(P)-bd_dom_sf"/>
</dbReference>
<dbReference type="Proteomes" id="UP000322245">
    <property type="component" value="Unassembled WGS sequence"/>
</dbReference>